<feature type="DNA-binding region" description="Homeobox" evidence="5">
    <location>
        <begin position="109"/>
        <end position="168"/>
    </location>
</feature>
<protein>
    <recommendedName>
        <fullName evidence="7">POU domain protein</fullName>
    </recommendedName>
</protein>
<comment type="caution">
    <text evidence="11">The sequence shown here is derived from an EMBL/GenBank/DDBJ whole genome shotgun (WGS) entry which is preliminary data.</text>
</comment>
<dbReference type="PANTHER" id="PTHR11636">
    <property type="entry name" value="POU DOMAIN"/>
    <property type="match status" value="1"/>
</dbReference>
<keyword evidence="12" id="KW-1185">Reference proteome</keyword>
<dbReference type="InterPro" id="IPR010982">
    <property type="entry name" value="Lambda_DNA-bd_dom_sf"/>
</dbReference>
<evidence type="ECO:0000256" key="6">
    <source>
        <dbReference type="RuleBase" id="RU000682"/>
    </source>
</evidence>
<evidence type="ECO:0000313" key="12">
    <source>
        <dbReference type="Proteomes" id="UP001432322"/>
    </source>
</evidence>
<feature type="domain" description="Homeobox" evidence="9">
    <location>
        <begin position="107"/>
        <end position="167"/>
    </location>
</feature>
<dbReference type="InterPro" id="IPR017970">
    <property type="entry name" value="Homeobox_CS"/>
</dbReference>
<evidence type="ECO:0000256" key="1">
    <source>
        <dbReference type="ARBA" id="ARBA00004123"/>
    </source>
</evidence>
<dbReference type="Pfam" id="PF00046">
    <property type="entry name" value="Homeodomain"/>
    <property type="match status" value="1"/>
</dbReference>
<keyword evidence="4 5" id="KW-0539">Nucleus</keyword>
<evidence type="ECO:0000256" key="8">
    <source>
        <dbReference type="SAM" id="MobiDB-lite"/>
    </source>
</evidence>
<dbReference type="GO" id="GO:0030154">
    <property type="term" value="P:cell differentiation"/>
    <property type="evidence" value="ECO:0007669"/>
    <property type="project" value="UniProtKB-ARBA"/>
</dbReference>
<dbReference type="GO" id="GO:0000978">
    <property type="term" value="F:RNA polymerase II cis-regulatory region sequence-specific DNA binding"/>
    <property type="evidence" value="ECO:0007669"/>
    <property type="project" value="TreeGrafter"/>
</dbReference>
<dbReference type="SUPFAM" id="SSF47413">
    <property type="entry name" value="lambda repressor-like DNA-binding domains"/>
    <property type="match status" value="1"/>
</dbReference>
<sequence length="181" mass="21464">DERNDLAEIESFADSFKKQRIVYGCTQNDVGLALGKKYGTEFSQTTISRFEALNLSFKNMRKLRPLLKEWMAEVEEALSRGLTVAEILDRAPVERPPPSTKSKKSEGRQRKKRTFIDEYQSIKLAEEYIHDPRPTQKRVMEIAEKLKLEREVVRIWFSNYRQKIRKMEDERLTRIQNDEHK</sequence>
<feature type="domain" description="POU-specific" evidence="10">
    <location>
        <begin position="1"/>
        <end position="75"/>
    </location>
</feature>
<comment type="subcellular location">
    <subcellularLocation>
        <location evidence="1 5 6">Nucleus</location>
    </subcellularLocation>
</comment>
<dbReference type="PROSITE" id="PS00027">
    <property type="entry name" value="HOMEOBOX_1"/>
    <property type="match status" value="1"/>
</dbReference>
<evidence type="ECO:0000256" key="7">
    <source>
        <dbReference type="RuleBase" id="RU361194"/>
    </source>
</evidence>
<dbReference type="Gene3D" id="1.10.10.60">
    <property type="entry name" value="Homeodomain-like"/>
    <property type="match status" value="1"/>
</dbReference>
<dbReference type="SMART" id="SM00389">
    <property type="entry name" value="HOX"/>
    <property type="match status" value="1"/>
</dbReference>
<dbReference type="GO" id="GO:0000981">
    <property type="term" value="F:DNA-binding transcription factor activity, RNA polymerase II-specific"/>
    <property type="evidence" value="ECO:0007669"/>
    <property type="project" value="InterPro"/>
</dbReference>
<gene>
    <name evidence="11" type="ORF">PFISCL1PPCAC_24258</name>
</gene>
<dbReference type="PROSITE" id="PS51179">
    <property type="entry name" value="POU_3"/>
    <property type="match status" value="1"/>
</dbReference>
<dbReference type="InterPro" id="IPR050255">
    <property type="entry name" value="POU_domain_TF"/>
</dbReference>
<dbReference type="InterPro" id="IPR013847">
    <property type="entry name" value="POU"/>
</dbReference>
<dbReference type="Gene3D" id="1.10.260.40">
    <property type="entry name" value="lambda repressor-like DNA-binding domains"/>
    <property type="match status" value="1"/>
</dbReference>
<evidence type="ECO:0000256" key="2">
    <source>
        <dbReference type="ARBA" id="ARBA00023125"/>
    </source>
</evidence>
<feature type="non-terminal residue" evidence="11">
    <location>
        <position position="1"/>
    </location>
</feature>
<evidence type="ECO:0000256" key="3">
    <source>
        <dbReference type="ARBA" id="ARBA00023155"/>
    </source>
</evidence>
<keyword evidence="7" id="KW-0804">Transcription</keyword>
<dbReference type="SUPFAM" id="SSF46689">
    <property type="entry name" value="Homeodomain-like"/>
    <property type="match status" value="1"/>
</dbReference>
<evidence type="ECO:0000259" key="10">
    <source>
        <dbReference type="PROSITE" id="PS51179"/>
    </source>
</evidence>
<dbReference type="PANTHER" id="PTHR11636:SF137">
    <property type="entry name" value="HOMEOBOX PROTEIN CEH-18"/>
    <property type="match status" value="1"/>
</dbReference>
<dbReference type="Pfam" id="PF00157">
    <property type="entry name" value="Pou"/>
    <property type="match status" value="1"/>
</dbReference>
<dbReference type="InterPro" id="IPR000327">
    <property type="entry name" value="POU_dom"/>
</dbReference>
<comment type="similarity">
    <text evidence="7">Belongs to the POU transcription factor family.</text>
</comment>
<evidence type="ECO:0000256" key="4">
    <source>
        <dbReference type="ARBA" id="ARBA00023242"/>
    </source>
</evidence>
<dbReference type="SMART" id="SM00352">
    <property type="entry name" value="POU"/>
    <property type="match status" value="1"/>
</dbReference>
<feature type="region of interest" description="Disordered" evidence="8">
    <location>
        <begin position="89"/>
        <end position="112"/>
    </location>
</feature>
<evidence type="ECO:0000259" key="9">
    <source>
        <dbReference type="PROSITE" id="PS50071"/>
    </source>
</evidence>
<proteinExistence type="inferred from homology"/>
<dbReference type="PROSITE" id="PS50071">
    <property type="entry name" value="HOMEOBOX_2"/>
    <property type="match status" value="1"/>
</dbReference>
<reference evidence="11" key="1">
    <citation type="submission" date="2023-10" db="EMBL/GenBank/DDBJ databases">
        <title>Genome assembly of Pristionchus species.</title>
        <authorList>
            <person name="Yoshida K."/>
            <person name="Sommer R.J."/>
        </authorList>
    </citation>
    <scope>NUCLEOTIDE SEQUENCE</scope>
    <source>
        <strain evidence="11">RS5133</strain>
    </source>
</reference>
<dbReference type="InterPro" id="IPR001356">
    <property type="entry name" value="HD"/>
</dbReference>
<evidence type="ECO:0000313" key="11">
    <source>
        <dbReference type="EMBL" id="GMT32961.1"/>
    </source>
</evidence>
<name>A0AAV5WPP0_9BILA</name>
<dbReference type="InterPro" id="IPR009057">
    <property type="entry name" value="Homeodomain-like_sf"/>
</dbReference>
<keyword evidence="2 5" id="KW-0238">DNA-binding</keyword>
<accession>A0AAV5WPP0</accession>
<dbReference type="GO" id="GO:0005634">
    <property type="term" value="C:nucleus"/>
    <property type="evidence" value="ECO:0007669"/>
    <property type="project" value="UniProtKB-SubCell"/>
</dbReference>
<dbReference type="AlphaFoldDB" id="A0AAV5WPP0"/>
<dbReference type="CDD" id="cd00086">
    <property type="entry name" value="homeodomain"/>
    <property type="match status" value="1"/>
</dbReference>
<evidence type="ECO:0000256" key="5">
    <source>
        <dbReference type="PROSITE-ProRule" id="PRU00108"/>
    </source>
</evidence>
<dbReference type="EMBL" id="BTSY01000006">
    <property type="protein sequence ID" value="GMT32961.1"/>
    <property type="molecule type" value="Genomic_DNA"/>
</dbReference>
<dbReference type="PROSITE" id="PS00465">
    <property type="entry name" value="POU_2"/>
    <property type="match status" value="1"/>
</dbReference>
<keyword evidence="3 5" id="KW-0371">Homeobox</keyword>
<dbReference type="PRINTS" id="PR00028">
    <property type="entry name" value="POUDOMAIN"/>
</dbReference>
<dbReference type="Proteomes" id="UP001432322">
    <property type="component" value="Unassembled WGS sequence"/>
</dbReference>
<organism evidence="11 12">
    <name type="scientific">Pristionchus fissidentatus</name>
    <dbReference type="NCBI Taxonomy" id="1538716"/>
    <lineage>
        <taxon>Eukaryota</taxon>
        <taxon>Metazoa</taxon>
        <taxon>Ecdysozoa</taxon>
        <taxon>Nematoda</taxon>
        <taxon>Chromadorea</taxon>
        <taxon>Rhabditida</taxon>
        <taxon>Rhabditina</taxon>
        <taxon>Diplogasteromorpha</taxon>
        <taxon>Diplogasteroidea</taxon>
        <taxon>Neodiplogasteridae</taxon>
        <taxon>Pristionchus</taxon>
    </lineage>
</organism>